<accession>A0ABV3DTZ5</accession>
<feature type="transmembrane region" description="Helical" evidence="6">
    <location>
        <begin position="88"/>
        <end position="105"/>
    </location>
</feature>
<evidence type="ECO:0000313" key="7">
    <source>
        <dbReference type="EMBL" id="MEU8138712.1"/>
    </source>
</evidence>
<feature type="transmembrane region" description="Helical" evidence="6">
    <location>
        <begin position="111"/>
        <end position="132"/>
    </location>
</feature>
<organism evidence="7 8">
    <name type="scientific">Streptodolium elevatio</name>
    <dbReference type="NCBI Taxonomy" id="3157996"/>
    <lineage>
        <taxon>Bacteria</taxon>
        <taxon>Bacillati</taxon>
        <taxon>Actinomycetota</taxon>
        <taxon>Actinomycetes</taxon>
        <taxon>Kitasatosporales</taxon>
        <taxon>Streptomycetaceae</taxon>
        <taxon>Streptodolium</taxon>
    </lineage>
</organism>
<feature type="transmembrane region" description="Helical" evidence="6">
    <location>
        <begin position="55"/>
        <end position="76"/>
    </location>
</feature>
<comment type="caution">
    <text evidence="7">The sequence shown here is derived from an EMBL/GenBank/DDBJ whole genome shotgun (WGS) entry which is preliminary data.</text>
</comment>
<evidence type="ECO:0000256" key="6">
    <source>
        <dbReference type="SAM" id="Phobius"/>
    </source>
</evidence>
<dbReference type="SUPFAM" id="SSF103473">
    <property type="entry name" value="MFS general substrate transporter"/>
    <property type="match status" value="1"/>
</dbReference>
<evidence type="ECO:0000256" key="2">
    <source>
        <dbReference type="ARBA" id="ARBA00022475"/>
    </source>
</evidence>
<feature type="transmembrane region" description="Helical" evidence="6">
    <location>
        <begin position="144"/>
        <end position="172"/>
    </location>
</feature>
<keyword evidence="5 6" id="KW-0472">Membrane</keyword>
<keyword evidence="4 6" id="KW-1133">Transmembrane helix</keyword>
<dbReference type="PANTHER" id="PTHR23513">
    <property type="entry name" value="INTEGRAL MEMBRANE EFFLUX PROTEIN-RELATED"/>
    <property type="match status" value="1"/>
</dbReference>
<dbReference type="InterPro" id="IPR036259">
    <property type="entry name" value="MFS_trans_sf"/>
</dbReference>
<feature type="transmembrane region" description="Helical" evidence="6">
    <location>
        <begin position="370"/>
        <end position="393"/>
    </location>
</feature>
<keyword evidence="3 6" id="KW-0812">Transmembrane</keyword>
<feature type="transmembrane region" description="Helical" evidence="6">
    <location>
        <begin position="399"/>
        <end position="421"/>
    </location>
</feature>
<protein>
    <submittedName>
        <fullName evidence="7">MFS transporter</fullName>
    </submittedName>
</protein>
<evidence type="ECO:0000256" key="5">
    <source>
        <dbReference type="ARBA" id="ARBA00023136"/>
    </source>
</evidence>
<keyword evidence="2" id="KW-1003">Cell membrane</keyword>
<feature type="transmembrane region" description="Helical" evidence="6">
    <location>
        <begin position="178"/>
        <end position="205"/>
    </location>
</feature>
<dbReference type="EMBL" id="JBEZFP010000135">
    <property type="protein sequence ID" value="MEU8138712.1"/>
    <property type="molecule type" value="Genomic_DNA"/>
</dbReference>
<proteinExistence type="predicted"/>
<gene>
    <name evidence="7" type="ORF">AB0C36_35090</name>
</gene>
<dbReference type="RefSeq" id="WP_358362356.1">
    <property type="nucleotide sequence ID" value="NZ_JBEZFP010000135.1"/>
</dbReference>
<dbReference type="InterPro" id="IPR011701">
    <property type="entry name" value="MFS"/>
</dbReference>
<dbReference type="PANTHER" id="PTHR23513:SF17">
    <property type="entry name" value="MEMBRANE PROTEIN"/>
    <property type="match status" value="1"/>
</dbReference>
<sequence>MTLLRDLASLLRLRDFRRLFGTRLTSQLSDGVFQVALAGHVFFSPEKQTTASDVAAAFAVLLLPYSLVGPFTGVLLDRWRRRQVLVRCNLLRSLLAALTAALVLADVPDPVFYGACLVVLSVNRFVLAGLSAALPRVVPEDRLVIANAVSPTAGTVAASAGAGAAFVVHLFVEEGSGATALVILISGALYLCSAAVAATMAVGLLGPDPDRVVPGVREALAGVARGLGEGAAHVWRRRAPAHALAVITAMRFCFGVLTVMTLLLCRNLFNDPDDTDAGLATLGLTVGVTAAGFFLAAVLTPIVTPRIGVPRWIVLCAFVGAAAQLGLGLPFALGPMLAAGFVLGLVSQGAKIGVDTIVQTTVDDAYRGRVFSVYDVLFNVAFVGAAAVSAVALPSDGRSPAVLIAVAGGYAVTGLLYAVAVRHHPLRPTNKVDSSGFPGI</sequence>
<keyword evidence="8" id="KW-1185">Reference proteome</keyword>
<evidence type="ECO:0000256" key="3">
    <source>
        <dbReference type="ARBA" id="ARBA00022692"/>
    </source>
</evidence>
<dbReference type="Proteomes" id="UP001551482">
    <property type="component" value="Unassembled WGS sequence"/>
</dbReference>
<feature type="transmembrane region" description="Helical" evidence="6">
    <location>
        <begin position="243"/>
        <end position="265"/>
    </location>
</feature>
<evidence type="ECO:0000256" key="4">
    <source>
        <dbReference type="ARBA" id="ARBA00022989"/>
    </source>
</evidence>
<feature type="transmembrane region" description="Helical" evidence="6">
    <location>
        <begin position="312"/>
        <end position="331"/>
    </location>
</feature>
<reference evidence="7 8" key="1">
    <citation type="submission" date="2024-06" db="EMBL/GenBank/DDBJ databases">
        <title>The Natural Products Discovery Center: Release of the First 8490 Sequenced Strains for Exploring Actinobacteria Biosynthetic Diversity.</title>
        <authorList>
            <person name="Kalkreuter E."/>
            <person name="Kautsar S.A."/>
            <person name="Yang D."/>
            <person name="Bader C.D."/>
            <person name="Teijaro C.N."/>
            <person name="Fluegel L."/>
            <person name="Davis C.M."/>
            <person name="Simpson J.R."/>
            <person name="Lauterbach L."/>
            <person name="Steele A.D."/>
            <person name="Gui C."/>
            <person name="Meng S."/>
            <person name="Li G."/>
            <person name="Viehrig K."/>
            <person name="Ye F."/>
            <person name="Su P."/>
            <person name="Kiefer A.F."/>
            <person name="Nichols A."/>
            <person name="Cepeda A.J."/>
            <person name="Yan W."/>
            <person name="Fan B."/>
            <person name="Jiang Y."/>
            <person name="Adhikari A."/>
            <person name="Zheng C.-J."/>
            <person name="Schuster L."/>
            <person name="Cowan T.M."/>
            <person name="Smanski M.J."/>
            <person name="Chevrette M.G."/>
            <person name="De Carvalho L.P.S."/>
            <person name="Shen B."/>
        </authorList>
    </citation>
    <scope>NUCLEOTIDE SEQUENCE [LARGE SCALE GENOMIC DNA]</scope>
    <source>
        <strain evidence="7 8">NPDC048946</strain>
    </source>
</reference>
<name>A0ABV3DTZ5_9ACTN</name>
<feature type="transmembrane region" description="Helical" evidence="6">
    <location>
        <begin position="277"/>
        <end position="300"/>
    </location>
</feature>
<comment type="subcellular location">
    <subcellularLocation>
        <location evidence="1">Cell membrane</location>
        <topology evidence="1">Multi-pass membrane protein</topology>
    </subcellularLocation>
</comment>
<dbReference type="CDD" id="cd06173">
    <property type="entry name" value="MFS_MefA_like"/>
    <property type="match status" value="1"/>
</dbReference>
<dbReference type="Pfam" id="PF07690">
    <property type="entry name" value="MFS_1"/>
    <property type="match status" value="1"/>
</dbReference>
<evidence type="ECO:0000256" key="1">
    <source>
        <dbReference type="ARBA" id="ARBA00004651"/>
    </source>
</evidence>
<dbReference type="Gene3D" id="1.20.1250.20">
    <property type="entry name" value="MFS general substrate transporter like domains"/>
    <property type="match status" value="2"/>
</dbReference>
<evidence type="ECO:0000313" key="8">
    <source>
        <dbReference type="Proteomes" id="UP001551482"/>
    </source>
</evidence>